<dbReference type="Gene3D" id="3.10.20.310">
    <property type="entry name" value="membrane protein fhac"/>
    <property type="match status" value="3"/>
</dbReference>
<evidence type="ECO:0000256" key="5">
    <source>
        <dbReference type="ARBA" id="ARBA00023237"/>
    </source>
</evidence>
<protein>
    <submittedName>
        <fullName evidence="8">Outer membrane protein</fullName>
    </submittedName>
</protein>
<sequence>MFFLLLLISPLIVTGKVFIMSNYPLPGNNLEKVVNEKNYLQMVEVIKNIEGVKDVFTMQEGGDVYVYVERYPILKKVVIKGNVALWRDTIMSHLGLYEGMPLKDINKESIEERLRRLYRDEGFLDAKVGVTLDLTEDGYVYLYIGIDEGDIYFTAGGRYEGTSFKEDELNKALGLVKGQIARESEFEDKVFTLQDFYINRGYLDSFVYFKGIKKEELKKPFLNVLFPTDERITRKPLRMVGSLVDGFSNFIRHPVGVFEALTGRAKVAYPTFSIIEGSKYKIEFEGAKYFDSNYLLDISQLKEKGVDPFSLEEAKEILESAYKKKGFFDVSISYKAQGSYVVFSIAEGERYTALLEGEEFPYDEDVIKSILDKEVQKLKREKYTLAEGSYSLKVDRDKKIVYVELNINKGKRQILSRFLYKGNDREIAKIFREYNDKLPAVYNTDLIEALNIDIKNYLLRKGYMEGDFSIDVSLQEDEESIYYTYIYTVKEGPRYKLGEDLYYGYHHTSSRELSYMTVRREFYSESDTNRTLSNMITSDIFSGVKIDTFLDKDKKEVHRLIQLSEDKRGLYDLSLGYNTEEKIVIDTFLGWKNLLGIGWNTGLRYRKTGKRELYNLELSDNFLFTRKLWFKASIFRNYEEHRSYTLTSKGFTSSLGYRLTNNTSVGPIVSRTTNLALGERIDISKYGIFLLREYKDDIFSPKRVHYDSVSITRATGDREYTKFELSTFYLIPLRKGLKLSFKVAGGYVGRSAPIFERFFLGGLRDLRGYNFESVGQPNGGRYYTFGRIELEFPIKGPFVGIIFGDAGNVGDKLSQTIKNPKKDAGISAGIKTPVGPIRFDVAIPLEKSAPRRIRLYLSVGYYY</sequence>
<keyword evidence="5" id="KW-0998">Cell outer membrane</keyword>
<proteinExistence type="predicted"/>
<keyword evidence="9" id="KW-1185">Reference proteome</keyword>
<evidence type="ECO:0000256" key="4">
    <source>
        <dbReference type="ARBA" id="ARBA00023136"/>
    </source>
</evidence>
<dbReference type="OrthoDB" id="9803054at2"/>
<evidence type="ECO:0000259" key="7">
    <source>
        <dbReference type="Pfam" id="PF07244"/>
    </source>
</evidence>
<comment type="subcellular location">
    <subcellularLocation>
        <location evidence="1">Membrane</location>
    </subcellularLocation>
</comment>
<accession>D3DGW1</accession>
<dbReference type="InterPro" id="IPR039910">
    <property type="entry name" value="D15-like"/>
</dbReference>
<feature type="domain" description="Bacterial surface antigen (D15)" evidence="6">
    <location>
        <begin position="593"/>
        <end position="850"/>
    </location>
</feature>
<dbReference type="EMBL" id="AP011112">
    <property type="protein sequence ID" value="BAI69063.1"/>
    <property type="molecule type" value="Genomic_DNA"/>
</dbReference>
<dbReference type="PANTHER" id="PTHR12815:SF47">
    <property type="entry name" value="TRANSLOCATION AND ASSEMBLY MODULE SUBUNIT TAMA"/>
    <property type="match status" value="1"/>
</dbReference>
<organism evidence="8 9">
    <name type="scientific">Hydrogenobacter thermophilus (strain DSM 6534 / IAM 12695 / TK-6)</name>
    <dbReference type="NCBI Taxonomy" id="608538"/>
    <lineage>
        <taxon>Bacteria</taxon>
        <taxon>Pseudomonadati</taxon>
        <taxon>Aquificota</taxon>
        <taxon>Aquificia</taxon>
        <taxon>Aquificales</taxon>
        <taxon>Aquificaceae</taxon>
        <taxon>Hydrogenobacter</taxon>
    </lineage>
</organism>
<dbReference type="AlphaFoldDB" id="D3DGW1"/>
<keyword evidence="4" id="KW-0472">Membrane</keyword>
<reference evidence="8 9" key="1">
    <citation type="journal article" date="2010" name="J. Bacteriol.">
        <title>Complete genome sequence of the thermophilic, obligately chemolithoautotrophic hydrogen-oxidizing bacterium Hydrogenobacter thermophilus TK-6.</title>
        <authorList>
            <person name="Arai H."/>
            <person name="Kanbe H."/>
            <person name="Ishii M."/>
            <person name="Igarashi Y."/>
        </authorList>
    </citation>
    <scope>NUCLEOTIDE SEQUENCE [LARGE SCALE GENOMIC DNA]</scope>
    <source>
        <strain evidence="9">DSM 6534 / IAM 12695 / TK-6</strain>
    </source>
</reference>
<evidence type="ECO:0000313" key="9">
    <source>
        <dbReference type="Proteomes" id="UP000002574"/>
    </source>
</evidence>
<dbReference type="InterPro" id="IPR000184">
    <property type="entry name" value="Bac_surfAg_D15"/>
</dbReference>
<evidence type="ECO:0000313" key="8">
    <source>
        <dbReference type="EMBL" id="BAI69063.1"/>
    </source>
</evidence>
<keyword evidence="3" id="KW-0732">Signal</keyword>
<feature type="domain" description="POTRA" evidence="7">
    <location>
        <begin position="73"/>
        <end position="149"/>
    </location>
</feature>
<dbReference type="STRING" id="608538.HTH_0601"/>
<evidence type="ECO:0000256" key="2">
    <source>
        <dbReference type="ARBA" id="ARBA00022692"/>
    </source>
</evidence>
<dbReference type="Gene3D" id="2.40.160.50">
    <property type="entry name" value="membrane protein fhac: a member of the omp85/tpsb transporter family"/>
    <property type="match status" value="1"/>
</dbReference>
<dbReference type="Pfam" id="PF01103">
    <property type="entry name" value="Omp85"/>
    <property type="match status" value="1"/>
</dbReference>
<dbReference type="KEGG" id="hte:Hydth_0600"/>
<gene>
    <name evidence="8" type="ordered locus">HTH_0601</name>
</gene>
<dbReference type="Pfam" id="PF07244">
    <property type="entry name" value="POTRA"/>
    <property type="match status" value="3"/>
</dbReference>
<evidence type="ECO:0000256" key="3">
    <source>
        <dbReference type="ARBA" id="ARBA00022729"/>
    </source>
</evidence>
<name>D3DGW1_HYDTT</name>
<dbReference type="PANTHER" id="PTHR12815">
    <property type="entry name" value="SORTING AND ASSEMBLY MACHINERY SAMM50 PROTEIN FAMILY MEMBER"/>
    <property type="match status" value="1"/>
</dbReference>
<keyword evidence="2" id="KW-0812">Transmembrane</keyword>
<feature type="domain" description="POTRA" evidence="7">
    <location>
        <begin position="159"/>
        <end position="207"/>
    </location>
</feature>
<dbReference type="InterPro" id="IPR010827">
    <property type="entry name" value="BamA/TamA_POTRA"/>
</dbReference>
<dbReference type="RefSeq" id="WP_012963245.1">
    <property type="nucleotide sequence ID" value="NC_013799.1"/>
</dbReference>
<dbReference type="Proteomes" id="UP000002574">
    <property type="component" value="Chromosome"/>
</dbReference>
<dbReference type="eggNOG" id="COG4775">
    <property type="taxonomic scope" value="Bacteria"/>
</dbReference>
<dbReference type="KEGG" id="hth:HTH_0601"/>
<feature type="domain" description="POTRA" evidence="7">
    <location>
        <begin position="281"/>
        <end position="348"/>
    </location>
</feature>
<dbReference type="GO" id="GO:0019867">
    <property type="term" value="C:outer membrane"/>
    <property type="evidence" value="ECO:0007669"/>
    <property type="project" value="InterPro"/>
</dbReference>
<evidence type="ECO:0000256" key="1">
    <source>
        <dbReference type="ARBA" id="ARBA00004370"/>
    </source>
</evidence>
<evidence type="ECO:0000259" key="6">
    <source>
        <dbReference type="Pfam" id="PF01103"/>
    </source>
</evidence>